<reference evidence="3" key="1">
    <citation type="journal article" date="2014" name="PLoS Negl. Trop. Dis.">
        <title>Identification and characterization of seminal fluid proteins in the Asian tiger mosquito, Aedes albopictus.</title>
        <authorList>
            <person name="Boes K.E."/>
            <person name="Ribeiro J.M."/>
            <person name="Wong A."/>
            <person name="Harrington L.C."/>
            <person name="Wolfner M.F."/>
            <person name="Sirot L.K."/>
        </authorList>
    </citation>
    <scope>NUCLEOTIDE SEQUENCE</scope>
    <source>
        <tissue evidence="3">Reproductive organs</tissue>
    </source>
</reference>
<organism evidence="3">
    <name type="scientific">Aedes albopictus</name>
    <name type="common">Asian tiger mosquito</name>
    <name type="synonym">Stegomyia albopicta</name>
    <dbReference type="NCBI Taxonomy" id="7160"/>
    <lineage>
        <taxon>Eukaryota</taxon>
        <taxon>Metazoa</taxon>
        <taxon>Ecdysozoa</taxon>
        <taxon>Arthropoda</taxon>
        <taxon>Hexapoda</taxon>
        <taxon>Insecta</taxon>
        <taxon>Pterygota</taxon>
        <taxon>Neoptera</taxon>
        <taxon>Endopterygota</taxon>
        <taxon>Diptera</taxon>
        <taxon>Nematocera</taxon>
        <taxon>Culicoidea</taxon>
        <taxon>Culicidae</taxon>
        <taxon>Culicinae</taxon>
        <taxon>Aedini</taxon>
        <taxon>Aedes</taxon>
        <taxon>Stegomyia</taxon>
    </lineage>
</organism>
<accession>A0A023EF10</accession>
<dbReference type="EMBL" id="GAPW01006258">
    <property type="protein sequence ID" value="JAC07340.1"/>
    <property type="molecule type" value="mRNA"/>
</dbReference>
<dbReference type="CDD" id="cd00104">
    <property type="entry name" value="KAZAL_FS"/>
    <property type="match status" value="1"/>
</dbReference>
<dbReference type="InterPro" id="IPR002350">
    <property type="entry name" value="Kazal_dom"/>
</dbReference>
<dbReference type="VEuPathDB" id="VectorBase:AALF023069"/>
<dbReference type="AlphaFoldDB" id="A0A023EF10"/>
<protein>
    <submittedName>
        <fullName evidence="3">Putative kazal type serine protease inhibitor</fullName>
    </submittedName>
</protein>
<evidence type="ECO:0000259" key="2">
    <source>
        <dbReference type="PROSITE" id="PS51465"/>
    </source>
</evidence>
<dbReference type="Gene3D" id="3.30.60.30">
    <property type="match status" value="1"/>
</dbReference>
<proteinExistence type="evidence at transcript level"/>
<evidence type="ECO:0000256" key="1">
    <source>
        <dbReference type="SAM" id="SignalP"/>
    </source>
</evidence>
<sequence length="111" mass="12211">MVRISLQLLILGLTLLTITSTGDGAAPPKKKPKQPPTVQDELNRLYKLLSKLSRHTNRAIKETICIVPMVREPVCGSDGQTYDNRWLVECTDLLRKGGAAPKLTVAKKGEC</sequence>
<name>A0A023EF10_AEDAL</name>
<dbReference type="InterPro" id="IPR036058">
    <property type="entry name" value="Kazal_dom_sf"/>
</dbReference>
<feature type="chain" id="PRO_5001519544" evidence="1">
    <location>
        <begin position="25"/>
        <end position="111"/>
    </location>
</feature>
<dbReference type="Pfam" id="PF00050">
    <property type="entry name" value="Kazal_1"/>
    <property type="match status" value="1"/>
</dbReference>
<keyword evidence="1" id="KW-0732">Signal</keyword>
<dbReference type="PROSITE" id="PS51465">
    <property type="entry name" value="KAZAL_2"/>
    <property type="match status" value="1"/>
</dbReference>
<dbReference type="SMART" id="SM00280">
    <property type="entry name" value="KAZAL"/>
    <property type="match status" value="1"/>
</dbReference>
<feature type="domain" description="Kazal-like" evidence="2">
    <location>
        <begin position="59"/>
        <end position="111"/>
    </location>
</feature>
<dbReference type="SUPFAM" id="SSF100895">
    <property type="entry name" value="Kazal-type serine protease inhibitors"/>
    <property type="match status" value="1"/>
</dbReference>
<feature type="signal peptide" evidence="1">
    <location>
        <begin position="1"/>
        <end position="24"/>
    </location>
</feature>
<evidence type="ECO:0000313" key="3">
    <source>
        <dbReference type="EMBL" id="JAC07340.1"/>
    </source>
</evidence>